<protein>
    <recommendedName>
        <fullName evidence="2">SWIM-type domain-containing protein</fullName>
    </recommendedName>
</protein>
<organism evidence="3 4">
    <name type="scientific">Puccinia graminis f. sp. tritici</name>
    <dbReference type="NCBI Taxonomy" id="56615"/>
    <lineage>
        <taxon>Eukaryota</taxon>
        <taxon>Fungi</taxon>
        <taxon>Dikarya</taxon>
        <taxon>Basidiomycota</taxon>
        <taxon>Pucciniomycotina</taxon>
        <taxon>Pucciniomycetes</taxon>
        <taxon>Pucciniales</taxon>
        <taxon>Pucciniaceae</taxon>
        <taxon>Puccinia</taxon>
    </lineage>
</organism>
<evidence type="ECO:0000259" key="2">
    <source>
        <dbReference type="PROSITE" id="PS50966"/>
    </source>
</evidence>
<dbReference type="EMBL" id="VSWC01000145">
    <property type="protein sequence ID" value="KAA1076878.1"/>
    <property type="molecule type" value="Genomic_DNA"/>
</dbReference>
<dbReference type="InterPro" id="IPR007527">
    <property type="entry name" value="Znf_SWIM"/>
</dbReference>
<name>A0A5B0MKU8_PUCGR</name>
<gene>
    <name evidence="3" type="ORF">PGT21_022844</name>
</gene>
<evidence type="ECO:0000256" key="1">
    <source>
        <dbReference type="PROSITE-ProRule" id="PRU00325"/>
    </source>
</evidence>
<dbReference type="PROSITE" id="PS50966">
    <property type="entry name" value="ZF_SWIM"/>
    <property type="match status" value="1"/>
</dbReference>
<dbReference type="AlphaFoldDB" id="A0A5B0MKU8"/>
<evidence type="ECO:0000313" key="4">
    <source>
        <dbReference type="Proteomes" id="UP000324748"/>
    </source>
</evidence>
<keyword evidence="1" id="KW-0863">Zinc-finger</keyword>
<keyword evidence="1" id="KW-0862">Zinc</keyword>
<dbReference type="GO" id="GO:0008270">
    <property type="term" value="F:zinc ion binding"/>
    <property type="evidence" value="ECO:0007669"/>
    <property type="project" value="UniProtKB-KW"/>
</dbReference>
<proteinExistence type="predicted"/>
<comment type="caution">
    <text evidence="3">The sequence shown here is derived from an EMBL/GenBank/DDBJ whole genome shotgun (WGS) entry which is preliminary data.</text>
</comment>
<keyword evidence="4" id="KW-1185">Reference proteome</keyword>
<keyword evidence="1" id="KW-0479">Metal-binding</keyword>
<feature type="domain" description="SWIM-type" evidence="2">
    <location>
        <begin position="21"/>
        <end position="62"/>
    </location>
</feature>
<reference evidence="3 4" key="1">
    <citation type="submission" date="2019-05" db="EMBL/GenBank/DDBJ databases">
        <title>Emergence of the Ug99 lineage of the wheat stem rust pathogen through somatic hybridization.</title>
        <authorList>
            <person name="Li F."/>
            <person name="Upadhyaya N.M."/>
            <person name="Sperschneider J."/>
            <person name="Matny O."/>
            <person name="Nguyen-Phuc H."/>
            <person name="Mago R."/>
            <person name="Raley C."/>
            <person name="Miller M.E."/>
            <person name="Silverstein K.A.T."/>
            <person name="Henningsen E."/>
            <person name="Hirsch C.D."/>
            <person name="Visser B."/>
            <person name="Pretorius Z.A."/>
            <person name="Steffenson B.J."/>
            <person name="Schwessinger B."/>
            <person name="Dodds P.N."/>
            <person name="Figueroa M."/>
        </authorList>
    </citation>
    <scope>NUCLEOTIDE SEQUENCE [LARGE SCALE GENOMIC DNA]</scope>
    <source>
        <strain evidence="3">21-0</strain>
    </source>
</reference>
<dbReference type="Proteomes" id="UP000324748">
    <property type="component" value="Unassembled WGS sequence"/>
</dbReference>
<evidence type="ECO:0000313" key="3">
    <source>
        <dbReference type="EMBL" id="KAA1076878.1"/>
    </source>
</evidence>
<accession>A0A5B0MKU8</accession>
<sequence length="319" mass="35915">MVDKHLQFQIDSFSQPRSLSYRVTYKQPNGVAEGRLLNCKCQHFIKTGSGCVHMYYLAQEYKYLVVEKVPTIQHNNAPIYIEDSDSNVEVVHNSDSANTCKRRNTSIFSPCRSDFPKRSRHEQSQYPNFATAHPAFLTESPQTSAPGPSNLSMVDTQVVDHPLSEKRQYTGMVGKELASGMVSLQRALEALKKLKDRKKMAEMSSSATMNRFQEVCHTLLRMVEERSPGLSQTLPSTFPGVDDTSRMSRSQLGVLINELQAVGWGALKQIDRLLKADKHSKAFVANSTELTMGFFKERCYEIVGMLEEAAILAARVQLR</sequence>